<keyword evidence="1 3" id="KW-0732">Signal</keyword>
<proteinExistence type="predicted"/>
<dbReference type="InterPro" id="IPR050955">
    <property type="entry name" value="Plant_Biomass_Hydrol_Est"/>
</dbReference>
<keyword evidence="2" id="KW-0378">Hydrolase</keyword>
<dbReference type="SUPFAM" id="SSF53474">
    <property type="entry name" value="alpha/beta-Hydrolases"/>
    <property type="match status" value="1"/>
</dbReference>
<comment type="caution">
    <text evidence="4">The sequence shown here is derived from an EMBL/GenBank/DDBJ whole genome shotgun (WGS) entry which is preliminary data.</text>
</comment>
<evidence type="ECO:0000256" key="1">
    <source>
        <dbReference type="ARBA" id="ARBA00022729"/>
    </source>
</evidence>
<dbReference type="EMBL" id="LQPK01000022">
    <property type="protein sequence ID" value="ORW29120.1"/>
    <property type="molecule type" value="Genomic_DNA"/>
</dbReference>
<gene>
    <name evidence="4" type="ORF">AWB91_24105</name>
</gene>
<name>A0ABX3VI18_9MYCO</name>
<dbReference type="PANTHER" id="PTHR43037:SF1">
    <property type="entry name" value="BLL1128 PROTEIN"/>
    <property type="match status" value="1"/>
</dbReference>
<feature type="signal peptide" evidence="3">
    <location>
        <begin position="1"/>
        <end position="22"/>
    </location>
</feature>
<dbReference type="PROSITE" id="PS51257">
    <property type="entry name" value="PROKAR_LIPOPROTEIN"/>
    <property type="match status" value="1"/>
</dbReference>
<dbReference type="RefSeq" id="WP_085097128.1">
    <property type="nucleotide sequence ID" value="NZ_LQPK01000022.1"/>
</dbReference>
<organism evidence="4 5">
    <name type="scientific">Mycobacterium paraense</name>
    <dbReference type="NCBI Taxonomy" id="767916"/>
    <lineage>
        <taxon>Bacteria</taxon>
        <taxon>Bacillati</taxon>
        <taxon>Actinomycetota</taxon>
        <taxon>Actinomycetes</taxon>
        <taxon>Mycobacteriales</taxon>
        <taxon>Mycobacteriaceae</taxon>
        <taxon>Mycobacterium</taxon>
        <taxon>Mycobacterium simiae complex</taxon>
    </lineage>
</organism>
<dbReference type="Proteomes" id="UP000193801">
    <property type="component" value="Unassembled WGS sequence"/>
</dbReference>
<evidence type="ECO:0000313" key="5">
    <source>
        <dbReference type="Proteomes" id="UP000193801"/>
    </source>
</evidence>
<accession>A0ABX3VI18</accession>
<evidence type="ECO:0000256" key="3">
    <source>
        <dbReference type="SAM" id="SignalP"/>
    </source>
</evidence>
<reference evidence="4 5" key="1">
    <citation type="journal article" date="2015" name="Emerg. Microbes Infect.">
        <title>Characterization of 17 strains belonging to the Mycobacterium simiae complex and description of Mycobacterium paraense sp. nov.</title>
        <authorList>
            <person name="Fusco da Costa A.R."/>
            <person name="Fedrizzi T."/>
            <person name="Lopes M.L."/>
            <person name="Pecorari M."/>
            <person name="Oliveira da Costa W.L."/>
            <person name="Giacobazzi E."/>
            <person name="da Costa Bahia J.R."/>
            <person name="De Sanctis V."/>
            <person name="Batista Lima K.V."/>
            <person name="Bertorelli R."/>
            <person name="Grottola A."/>
            <person name="Fabio A."/>
            <person name="Mariottini A."/>
            <person name="Ferretti P."/>
            <person name="Di Leva F."/>
            <person name="Fregni Serpini G."/>
            <person name="Tagliazucchi S."/>
            <person name="Rumpianesi F."/>
            <person name="Jousson O."/>
            <person name="Segata N."/>
            <person name="Tortoli E."/>
        </authorList>
    </citation>
    <scope>NUCLEOTIDE SEQUENCE [LARGE SCALE GENOMIC DNA]</scope>
    <source>
        <strain evidence="4 5">FI-07156</strain>
    </source>
</reference>
<dbReference type="Gene3D" id="3.40.50.1820">
    <property type="entry name" value="alpha/beta hydrolase"/>
    <property type="match status" value="1"/>
</dbReference>
<dbReference type="Pfam" id="PF10503">
    <property type="entry name" value="Esterase_PHB"/>
    <property type="match status" value="1"/>
</dbReference>
<sequence length="278" mass="28821">MPGRLAALVGVLLVLAGCSSWSDPPAGFVTGTSLHHIQVGGLERSYRLYKPVGVPPSAPLVVVMHGYSGSGRQVERDYQWDGLADSGKFLVAYPDGLGRAWNVDGETCCGRSGRDGVDDVGFIKAAVTDVAKNLGVDPARVYATGMSNGAIMAFTLACTTDLFAAIGPVAGTQLNACRTPHPTSVMHIHGTTDRLVPYGGGPGFSVINGPSVPDVNAFWRNVDQCGTPAVTTSGPVTTSTAGCAQGHSVVLVTVAGGGHEWPPFASQALWQFFAAHSR</sequence>
<feature type="chain" id="PRO_5047505641" evidence="3">
    <location>
        <begin position="23"/>
        <end position="278"/>
    </location>
</feature>
<protein>
    <submittedName>
        <fullName evidence="4">Polyhydroxybutyrate depolymerase</fullName>
    </submittedName>
</protein>
<evidence type="ECO:0000313" key="4">
    <source>
        <dbReference type="EMBL" id="ORW29120.1"/>
    </source>
</evidence>
<dbReference type="PANTHER" id="PTHR43037">
    <property type="entry name" value="UNNAMED PRODUCT-RELATED"/>
    <property type="match status" value="1"/>
</dbReference>
<evidence type="ECO:0000256" key="2">
    <source>
        <dbReference type="ARBA" id="ARBA00022801"/>
    </source>
</evidence>
<keyword evidence="5" id="KW-1185">Reference proteome</keyword>
<dbReference type="InterPro" id="IPR010126">
    <property type="entry name" value="Esterase_phb"/>
</dbReference>
<dbReference type="InterPro" id="IPR029058">
    <property type="entry name" value="AB_hydrolase_fold"/>
</dbReference>